<dbReference type="Proteomes" id="UP000094527">
    <property type="component" value="Unassembled WGS sequence"/>
</dbReference>
<dbReference type="PANTHER" id="PTHR31019">
    <property type="entry name" value="SMALL INTEGRAL MEMBRANE PROTEIN 14"/>
    <property type="match status" value="1"/>
</dbReference>
<proteinExistence type="predicted"/>
<keyword evidence="3" id="KW-0472">Membrane</keyword>
<name>A0A1D2N0Y5_ORCCI</name>
<accession>A0A1D2N0Y5</accession>
<feature type="compositionally biased region" description="Pro residues" evidence="2">
    <location>
        <begin position="92"/>
        <end position="101"/>
    </location>
</feature>
<dbReference type="Pfam" id="PF11027">
    <property type="entry name" value="DUF2615"/>
    <property type="match status" value="1"/>
</dbReference>
<dbReference type="PANTHER" id="PTHR31019:SF1">
    <property type="entry name" value="SMALL INTEGRAL MEMBRANE PROTEIN 14"/>
    <property type="match status" value="1"/>
</dbReference>
<protein>
    <recommendedName>
        <fullName evidence="1">Small integral membrane protein 14</fullName>
    </recommendedName>
</protein>
<evidence type="ECO:0000256" key="2">
    <source>
        <dbReference type="SAM" id="MobiDB-lite"/>
    </source>
</evidence>
<dbReference type="STRING" id="48709.A0A1D2N0Y5"/>
<dbReference type="OrthoDB" id="10054061at2759"/>
<dbReference type="InterPro" id="IPR020309">
    <property type="entry name" value="Smim-14"/>
</dbReference>
<evidence type="ECO:0000256" key="3">
    <source>
        <dbReference type="SAM" id="Phobius"/>
    </source>
</evidence>
<dbReference type="AlphaFoldDB" id="A0A1D2N0Y5"/>
<gene>
    <name evidence="4" type="ORF">Ocin01_07781</name>
</gene>
<dbReference type="GO" id="GO:0005783">
    <property type="term" value="C:endoplasmic reticulum"/>
    <property type="evidence" value="ECO:0007669"/>
    <property type="project" value="TreeGrafter"/>
</dbReference>
<reference evidence="4 5" key="1">
    <citation type="journal article" date="2016" name="Genome Biol. Evol.">
        <title>Gene Family Evolution Reflects Adaptation to Soil Environmental Stressors in the Genome of the Collembolan Orchesella cincta.</title>
        <authorList>
            <person name="Faddeeva-Vakhrusheva A."/>
            <person name="Derks M.F."/>
            <person name="Anvar S.Y."/>
            <person name="Agamennone V."/>
            <person name="Suring W."/>
            <person name="Smit S."/>
            <person name="van Straalen N.M."/>
            <person name="Roelofs D."/>
        </authorList>
    </citation>
    <scope>NUCLEOTIDE SEQUENCE [LARGE SCALE GENOMIC DNA]</scope>
    <source>
        <tissue evidence="4">Mixed pool</tissue>
    </source>
</reference>
<organism evidence="4 5">
    <name type="scientific">Orchesella cincta</name>
    <name type="common">Springtail</name>
    <name type="synonym">Podura cincta</name>
    <dbReference type="NCBI Taxonomy" id="48709"/>
    <lineage>
        <taxon>Eukaryota</taxon>
        <taxon>Metazoa</taxon>
        <taxon>Ecdysozoa</taxon>
        <taxon>Arthropoda</taxon>
        <taxon>Hexapoda</taxon>
        <taxon>Collembola</taxon>
        <taxon>Entomobryomorpha</taxon>
        <taxon>Entomobryoidea</taxon>
        <taxon>Orchesellidae</taxon>
        <taxon>Orchesellinae</taxon>
        <taxon>Orchesella</taxon>
    </lineage>
</organism>
<keyword evidence="3" id="KW-0812">Transmembrane</keyword>
<feature type="region of interest" description="Disordered" evidence="2">
    <location>
        <begin position="80"/>
        <end position="101"/>
    </location>
</feature>
<feature type="transmembrane region" description="Helical" evidence="3">
    <location>
        <begin position="55"/>
        <end position="73"/>
    </location>
</feature>
<dbReference type="OMA" id="ACTDTEC"/>
<keyword evidence="5" id="KW-1185">Reference proteome</keyword>
<dbReference type="EMBL" id="LJIJ01000312">
    <property type="protein sequence ID" value="ODM98898.1"/>
    <property type="molecule type" value="Genomic_DNA"/>
</dbReference>
<sequence>MDGGGDGGFDPCECVWSHELATRRLINMIQQRQDYCAENECYTELPGGPNSEPSTALFFMGFWFLMALVLFFLRPKATVPQDKSQDQTGPNYDPPAPPAAF</sequence>
<keyword evidence="3" id="KW-1133">Transmembrane helix</keyword>
<evidence type="ECO:0000256" key="1">
    <source>
        <dbReference type="ARBA" id="ARBA00017902"/>
    </source>
</evidence>
<evidence type="ECO:0000313" key="5">
    <source>
        <dbReference type="Proteomes" id="UP000094527"/>
    </source>
</evidence>
<comment type="caution">
    <text evidence="4">The sequence shown here is derived from an EMBL/GenBank/DDBJ whole genome shotgun (WGS) entry which is preliminary data.</text>
</comment>
<evidence type="ECO:0000313" key="4">
    <source>
        <dbReference type="EMBL" id="ODM98898.1"/>
    </source>
</evidence>